<feature type="region of interest" description="Disordered" evidence="1">
    <location>
        <begin position="75"/>
        <end position="100"/>
    </location>
</feature>
<dbReference type="SUPFAM" id="SSF51735">
    <property type="entry name" value="NAD(P)-binding Rossmann-fold domains"/>
    <property type="match status" value="1"/>
</dbReference>
<feature type="compositionally biased region" description="Polar residues" evidence="1">
    <location>
        <begin position="75"/>
        <end position="91"/>
    </location>
</feature>
<dbReference type="CDD" id="cd05243">
    <property type="entry name" value="SDR_a5"/>
    <property type="match status" value="1"/>
</dbReference>
<dbReference type="AlphaFoldDB" id="A0A2P2IYS6"/>
<dbReference type="InterPro" id="IPR036291">
    <property type="entry name" value="NAD(P)-bd_dom_sf"/>
</dbReference>
<organism evidence="3">
    <name type="scientific">Rhizophora mucronata</name>
    <name type="common">Asiatic mangrove</name>
    <dbReference type="NCBI Taxonomy" id="61149"/>
    <lineage>
        <taxon>Eukaryota</taxon>
        <taxon>Viridiplantae</taxon>
        <taxon>Streptophyta</taxon>
        <taxon>Embryophyta</taxon>
        <taxon>Tracheophyta</taxon>
        <taxon>Spermatophyta</taxon>
        <taxon>Magnoliopsida</taxon>
        <taxon>eudicotyledons</taxon>
        <taxon>Gunneridae</taxon>
        <taxon>Pentapetalae</taxon>
        <taxon>rosids</taxon>
        <taxon>fabids</taxon>
        <taxon>Malpighiales</taxon>
        <taxon>Rhizophoraceae</taxon>
        <taxon>Rhizophora</taxon>
    </lineage>
</organism>
<proteinExistence type="predicted"/>
<dbReference type="InterPro" id="IPR016040">
    <property type="entry name" value="NAD(P)-bd_dom"/>
</dbReference>
<dbReference type="PANTHER" id="PTHR15020">
    <property type="entry name" value="FLAVIN REDUCTASE-RELATED"/>
    <property type="match status" value="1"/>
</dbReference>
<dbReference type="Pfam" id="PF13460">
    <property type="entry name" value="NAD_binding_10"/>
    <property type="match status" value="1"/>
</dbReference>
<sequence>MASKLSYSDFPPTLQQFPKYPQSKCPFYLLQHVNLSSSCCYFKCISSSRGEVSSSSPLSSSSSAVVRALKEEVIQSPTSESAHDTQTASPTSSSSPSSSSSSKLVLVVGGSGGVGQLVVASLLDRNIKCRLFLRDPVKANALFGNQDEDKLQVFKGDTRNPEDLDPSMLEGVTHVICCTGTTAFPSRRWDGDNTPERVDWEGVKNLVSALPLSLKRIVLVSSVGVTKFDELPWSIMNLFGVLKYKKMGEDFVRNSGLPFTIIRAGRLTDGPYTSYDLNTLLKATAGQRRAVLISQGDRLVGEVSRLVIAEACIQALDIEFTEGEVYEINSVEGEGPGDDPQKWRDLFRAAQTQ</sequence>
<protein>
    <recommendedName>
        <fullName evidence="2">NAD(P)-binding domain-containing protein</fullName>
    </recommendedName>
</protein>
<evidence type="ECO:0000256" key="1">
    <source>
        <dbReference type="SAM" id="MobiDB-lite"/>
    </source>
</evidence>
<dbReference type="Gene3D" id="3.40.50.720">
    <property type="entry name" value="NAD(P)-binding Rossmann-like Domain"/>
    <property type="match status" value="1"/>
</dbReference>
<accession>A0A2P2IYS6</accession>
<evidence type="ECO:0000259" key="2">
    <source>
        <dbReference type="Pfam" id="PF13460"/>
    </source>
</evidence>
<name>A0A2P2IYS6_RHIMU</name>
<evidence type="ECO:0000313" key="3">
    <source>
        <dbReference type="EMBL" id="MBW86340.1"/>
    </source>
</evidence>
<feature type="domain" description="NAD(P)-binding" evidence="2">
    <location>
        <begin position="109"/>
        <end position="316"/>
    </location>
</feature>
<dbReference type="FunFam" id="3.40.50.720:FF:000408">
    <property type="entry name" value="NAD(P)-binding Rossmann-fold superfamily protein"/>
    <property type="match status" value="1"/>
</dbReference>
<dbReference type="PANTHER" id="PTHR15020:SF48">
    <property type="entry name" value="NAD(P)-BINDING ROSSMANN-FOLD SUPERFAMILY PROTEIN"/>
    <property type="match status" value="1"/>
</dbReference>
<reference evidence="3" key="1">
    <citation type="submission" date="2018-02" db="EMBL/GenBank/DDBJ databases">
        <title>Rhizophora mucronata_Transcriptome.</title>
        <authorList>
            <person name="Meera S.P."/>
            <person name="Sreeshan A."/>
            <person name="Augustine A."/>
        </authorList>
    </citation>
    <scope>NUCLEOTIDE SEQUENCE</scope>
    <source>
        <tissue evidence="3">Leaf</tissue>
    </source>
</reference>
<dbReference type="EMBL" id="GGEC01005857">
    <property type="protein sequence ID" value="MBW86340.1"/>
    <property type="molecule type" value="Transcribed_RNA"/>
</dbReference>